<evidence type="ECO:0000313" key="3">
    <source>
        <dbReference type="Proteomes" id="UP001595871"/>
    </source>
</evidence>
<keyword evidence="3" id="KW-1185">Reference proteome</keyword>
<dbReference type="Gene3D" id="1.10.260.40">
    <property type="entry name" value="lambda repressor-like DNA-binding domains"/>
    <property type="match status" value="1"/>
</dbReference>
<accession>A0ABV8NDL3</accession>
<dbReference type="CDD" id="cd00093">
    <property type="entry name" value="HTH_XRE"/>
    <property type="match status" value="1"/>
</dbReference>
<evidence type="ECO:0000259" key="1">
    <source>
        <dbReference type="PROSITE" id="PS50943"/>
    </source>
</evidence>
<evidence type="ECO:0000313" key="2">
    <source>
        <dbReference type="EMBL" id="MFC4190350.1"/>
    </source>
</evidence>
<dbReference type="InterPro" id="IPR010982">
    <property type="entry name" value="Lambda_DNA-bd_dom_sf"/>
</dbReference>
<dbReference type="RefSeq" id="WP_200696550.1">
    <property type="nucleotide sequence ID" value="NZ_BAAAYA010000005.1"/>
</dbReference>
<feature type="domain" description="HTH cro/C1-type" evidence="1">
    <location>
        <begin position="29"/>
        <end position="72"/>
    </location>
</feature>
<dbReference type="InterPro" id="IPR001387">
    <property type="entry name" value="Cro/C1-type_HTH"/>
</dbReference>
<gene>
    <name evidence="2" type="ORF">ACFO3R_28835</name>
</gene>
<dbReference type="Proteomes" id="UP001595871">
    <property type="component" value="Unassembled WGS sequence"/>
</dbReference>
<dbReference type="EMBL" id="JBHSCF010000055">
    <property type="protein sequence ID" value="MFC4190350.1"/>
    <property type="molecule type" value="Genomic_DNA"/>
</dbReference>
<protein>
    <submittedName>
        <fullName evidence="2">Helix-turn-helix domain-containing protein</fullName>
    </submittedName>
</protein>
<comment type="caution">
    <text evidence="2">The sequence shown here is derived from an EMBL/GenBank/DDBJ whole genome shotgun (WGS) entry which is preliminary data.</text>
</comment>
<dbReference type="SUPFAM" id="SSF47413">
    <property type="entry name" value="lambda repressor-like DNA-binding domains"/>
    <property type="match status" value="1"/>
</dbReference>
<dbReference type="PROSITE" id="PS50943">
    <property type="entry name" value="HTH_CROC1"/>
    <property type="match status" value="1"/>
</dbReference>
<dbReference type="Pfam" id="PF01381">
    <property type="entry name" value="HTH_3"/>
    <property type="match status" value="1"/>
</dbReference>
<proteinExistence type="predicted"/>
<sequence>MANDATPPTEEDLAQLLARLKSEYKVTDSDVSRAIGVAVSTVNTWVHRKRQPRPDALRALAAAYPKFSEDEIFAAAGRKTPGPLSPSAEERLLELFRGLTAEQQEIKELELRALNEHNRSALS</sequence>
<organism evidence="2 3">
    <name type="scientific">Streptomyces flavovirens</name>
    <dbReference type="NCBI Taxonomy" id="52258"/>
    <lineage>
        <taxon>Bacteria</taxon>
        <taxon>Bacillati</taxon>
        <taxon>Actinomycetota</taxon>
        <taxon>Actinomycetes</taxon>
        <taxon>Kitasatosporales</taxon>
        <taxon>Streptomycetaceae</taxon>
        <taxon>Streptomyces</taxon>
    </lineage>
</organism>
<name>A0ABV8NDL3_9ACTN</name>
<reference evidence="3" key="1">
    <citation type="journal article" date="2019" name="Int. J. Syst. Evol. Microbiol.">
        <title>The Global Catalogue of Microorganisms (GCM) 10K type strain sequencing project: providing services to taxonomists for standard genome sequencing and annotation.</title>
        <authorList>
            <consortium name="The Broad Institute Genomics Platform"/>
            <consortium name="The Broad Institute Genome Sequencing Center for Infectious Disease"/>
            <person name="Wu L."/>
            <person name="Ma J."/>
        </authorList>
    </citation>
    <scope>NUCLEOTIDE SEQUENCE [LARGE SCALE GENOMIC DNA]</scope>
    <source>
        <strain evidence="3">CCM 3243</strain>
    </source>
</reference>